<dbReference type="RefSeq" id="WP_004806595.1">
    <property type="nucleotide sequence ID" value="NZ_CP116394.1"/>
</dbReference>
<dbReference type="SUPFAM" id="SSF53474">
    <property type="entry name" value="alpha/beta-Hydrolases"/>
    <property type="match status" value="1"/>
</dbReference>
<dbReference type="InterPro" id="IPR051044">
    <property type="entry name" value="MAG_DAG_Lipase"/>
</dbReference>
<dbReference type="PRINTS" id="PR00111">
    <property type="entry name" value="ABHYDROLASE"/>
</dbReference>
<dbReference type="KEGG" id="wne:PIG85_01820"/>
<sequence length="263" mass="28356">MKADFHEDLAKDPRGSVLILHGYAEHQGRYRALKDALVQGGYDVYSYDQYGHGLAPGPRAQVDVGALIKDHVQARMDLAARIRTDKFFLFGHSMGGLVTAASALLQPEGVSGVVLSGPALMNASLTPKVARALMPLAQMFPALGTVRLSADQVSRDPQVVESYTTDPLNFTGKVPALTALTMVAQGGEVLSNASDWRLPLLIFHGEEDKLAAPAGSHYFAEDARAGGAQDVTVVDVPAARHEVFNEPEAPVLRRKMLIWLSHH</sequence>
<dbReference type="Pfam" id="PF12146">
    <property type="entry name" value="Hydrolase_4"/>
    <property type="match status" value="1"/>
</dbReference>
<dbReference type="GO" id="GO:0003824">
    <property type="term" value="F:catalytic activity"/>
    <property type="evidence" value="ECO:0007669"/>
    <property type="project" value="UniProtKB-ARBA"/>
</dbReference>
<dbReference type="Proteomes" id="UP001211044">
    <property type="component" value="Chromosome"/>
</dbReference>
<evidence type="ECO:0000313" key="2">
    <source>
        <dbReference type="EMBL" id="WCE46407.1"/>
    </source>
</evidence>
<name>A0AB38XQE3_9ACTO</name>
<dbReference type="InterPro" id="IPR022742">
    <property type="entry name" value="Hydrolase_4"/>
</dbReference>
<dbReference type="EMBL" id="CP116394">
    <property type="protein sequence ID" value="WCE46407.1"/>
    <property type="molecule type" value="Genomic_DNA"/>
</dbReference>
<dbReference type="AlphaFoldDB" id="A0AB38XQE3"/>
<feature type="domain" description="Serine aminopeptidase S33" evidence="1">
    <location>
        <begin position="12"/>
        <end position="248"/>
    </location>
</feature>
<evidence type="ECO:0000313" key="3">
    <source>
        <dbReference type="Proteomes" id="UP001211044"/>
    </source>
</evidence>
<accession>A0AB38XQE3</accession>
<dbReference type="Gene3D" id="3.40.50.1820">
    <property type="entry name" value="alpha/beta hydrolase"/>
    <property type="match status" value="1"/>
</dbReference>
<dbReference type="PANTHER" id="PTHR11614">
    <property type="entry name" value="PHOSPHOLIPASE-RELATED"/>
    <property type="match status" value="1"/>
</dbReference>
<evidence type="ECO:0000259" key="1">
    <source>
        <dbReference type="Pfam" id="PF12146"/>
    </source>
</evidence>
<dbReference type="InterPro" id="IPR029058">
    <property type="entry name" value="AB_hydrolase_fold"/>
</dbReference>
<proteinExistence type="predicted"/>
<organism evidence="2 3">
    <name type="scientific">Winkia neuii subsp. anitrata</name>
    <dbReference type="NCBI Taxonomy" id="29318"/>
    <lineage>
        <taxon>Bacteria</taxon>
        <taxon>Bacillati</taxon>
        <taxon>Actinomycetota</taxon>
        <taxon>Actinomycetes</taxon>
        <taxon>Actinomycetales</taxon>
        <taxon>Actinomycetaceae</taxon>
        <taxon>Winkia</taxon>
    </lineage>
</organism>
<reference evidence="2" key="1">
    <citation type="submission" date="2023-01" db="EMBL/GenBank/DDBJ databases">
        <title>Comparative Genomic Analysis of the Clinically-Derived Winkia Strain NY0527 Provides Evidence into the Taxonomic Reassignment of Winkia neuii and Characterizes Their Virulence Traits.</title>
        <authorList>
            <person name="Cai X."/>
            <person name="Peng Y."/>
            <person name="Li M."/>
            <person name="Qiu Y."/>
            <person name="Wang Y."/>
            <person name="Xu L."/>
            <person name="Hou Q."/>
        </authorList>
    </citation>
    <scope>NUCLEOTIDE SEQUENCE</scope>
    <source>
        <strain evidence="2">NY0527</strain>
    </source>
</reference>
<protein>
    <submittedName>
        <fullName evidence="2">Lysophospholipase</fullName>
    </submittedName>
</protein>
<gene>
    <name evidence="2" type="ORF">PIG85_01820</name>
</gene>
<dbReference type="InterPro" id="IPR000073">
    <property type="entry name" value="AB_hydrolase_1"/>
</dbReference>